<dbReference type="FunCoup" id="A0A6J2YQU8">
    <property type="interactions" value="247"/>
</dbReference>
<dbReference type="PANTHER" id="PTHR22897">
    <property type="entry name" value="QUIESCIN Q6-RELATED SULFHYDRYL OXIDASE"/>
    <property type="match status" value="1"/>
</dbReference>
<dbReference type="CDD" id="cd02992">
    <property type="entry name" value="PDI_a_QSOX"/>
    <property type="match status" value="1"/>
</dbReference>
<evidence type="ECO:0000256" key="6">
    <source>
        <dbReference type="ARBA" id="ARBA00023002"/>
    </source>
</evidence>
<dbReference type="Gene3D" id="1.20.120.1960">
    <property type="entry name" value="QSOX sulfhydryl oxidase domain"/>
    <property type="match status" value="1"/>
</dbReference>
<comment type="function">
    <text evidence="10">Catalyzes the oxidation of sulfhydryl groups in peptide and protein thiols to disulfides with the reduction of oxygen to hydrogen peroxide.</text>
</comment>
<dbReference type="Pfam" id="PF04777">
    <property type="entry name" value="Evr1_Alr"/>
    <property type="match status" value="1"/>
</dbReference>
<keyword evidence="5 10" id="KW-0274">FAD</keyword>
<comment type="catalytic activity">
    <reaction evidence="9 10">
        <text>2 R'C(R)SH + O2 = R'C(R)S-S(R)CR' + H2O2</text>
        <dbReference type="Rhea" id="RHEA:17357"/>
        <dbReference type="ChEBI" id="CHEBI:15379"/>
        <dbReference type="ChEBI" id="CHEBI:16240"/>
        <dbReference type="ChEBI" id="CHEBI:16520"/>
        <dbReference type="ChEBI" id="CHEBI:17412"/>
        <dbReference type="EC" id="1.8.3.2"/>
    </reaction>
</comment>
<dbReference type="FunFam" id="1.20.120.1960:FF:000001">
    <property type="entry name" value="Sulfhydryl oxidase"/>
    <property type="match status" value="1"/>
</dbReference>
<dbReference type="InterPro" id="IPR013766">
    <property type="entry name" value="Thioredoxin_domain"/>
</dbReference>
<proteinExistence type="inferred from homology"/>
<dbReference type="GO" id="GO:0006457">
    <property type="term" value="P:protein folding"/>
    <property type="evidence" value="ECO:0007669"/>
    <property type="project" value="TreeGrafter"/>
</dbReference>
<keyword evidence="7" id="KW-1015">Disulfide bond</keyword>
<dbReference type="InterPro" id="IPR042568">
    <property type="entry name" value="QSOX_FAD-bd_sf"/>
</dbReference>
<reference evidence="15" key="1">
    <citation type="submission" date="2025-08" db="UniProtKB">
        <authorList>
            <consortium name="RefSeq"/>
        </authorList>
    </citation>
    <scope>IDENTIFICATION</scope>
    <source>
        <tissue evidence="15">Gonads</tissue>
    </source>
</reference>
<accession>A0A6J2YQU8</accession>
<dbReference type="SUPFAM" id="SSF52833">
    <property type="entry name" value="Thioredoxin-like"/>
    <property type="match status" value="1"/>
</dbReference>
<name>A0A6J2YQU8_SITOR</name>
<dbReference type="GO" id="GO:0005615">
    <property type="term" value="C:extracellular space"/>
    <property type="evidence" value="ECO:0007669"/>
    <property type="project" value="TreeGrafter"/>
</dbReference>
<evidence type="ECO:0000256" key="7">
    <source>
        <dbReference type="ARBA" id="ARBA00023157"/>
    </source>
</evidence>
<dbReference type="InterPro" id="IPR039798">
    <property type="entry name" value="Sulfhydryl_oxidase"/>
</dbReference>
<dbReference type="OrthoDB" id="59470at2759"/>
<evidence type="ECO:0000259" key="13">
    <source>
        <dbReference type="PROSITE" id="PS51352"/>
    </source>
</evidence>
<dbReference type="Proteomes" id="UP000504635">
    <property type="component" value="Unplaced"/>
</dbReference>
<comment type="similarity">
    <text evidence="2 10">Belongs to the quiescin-sulfhydryl oxidase (QSOX) family.</text>
</comment>
<dbReference type="InterPro" id="IPR036249">
    <property type="entry name" value="Thioredoxin-like_sf"/>
</dbReference>
<dbReference type="AlphaFoldDB" id="A0A6J2YQU8"/>
<evidence type="ECO:0000259" key="12">
    <source>
        <dbReference type="PROSITE" id="PS51324"/>
    </source>
</evidence>
<evidence type="ECO:0000256" key="9">
    <source>
        <dbReference type="ARBA" id="ARBA00048864"/>
    </source>
</evidence>
<protein>
    <recommendedName>
        <fullName evidence="10">Sulfhydryl oxidase</fullName>
        <ecNumber evidence="10">1.8.3.2</ecNumber>
    </recommendedName>
</protein>
<dbReference type="PROSITE" id="PS51324">
    <property type="entry name" value="ERV_ALR"/>
    <property type="match status" value="1"/>
</dbReference>
<organism evidence="14 15">
    <name type="scientific">Sitophilus oryzae</name>
    <name type="common">Rice weevil</name>
    <name type="synonym">Curculio oryzae</name>
    <dbReference type="NCBI Taxonomy" id="7048"/>
    <lineage>
        <taxon>Eukaryota</taxon>
        <taxon>Metazoa</taxon>
        <taxon>Ecdysozoa</taxon>
        <taxon>Arthropoda</taxon>
        <taxon>Hexapoda</taxon>
        <taxon>Insecta</taxon>
        <taxon>Pterygota</taxon>
        <taxon>Neoptera</taxon>
        <taxon>Endopterygota</taxon>
        <taxon>Coleoptera</taxon>
        <taxon>Polyphaga</taxon>
        <taxon>Cucujiformia</taxon>
        <taxon>Curculionidae</taxon>
        <taxon>Dryophthorinae</taxon>
        <taxon>Sitophilus</taxon>
    </lineage>
</organism>
<dbReference type="Gene3D" id="1.20.120.310">
    <property type="entry name" value="ERV/ALR sulfhydryl oxidase domain"/>
    <property type="match status" value="1"/>
</dbReference>
<evidence type="ECO:0000256" key="11">
    <source>
        <dbReference type="SAM" id="SignalP"/>
    </source>
</evidence>
<dbReference type="InterPro" id="IPR040986">
    <property type="entry name" value="QSOX_FAD-bd_dom"/>
</dbReference>
<dbReference type="GO" id="GO:0000139">
    <property type="term" value="C:Golgi membrane"/>
    <property type="evidence" value="ECO:0007669"/>
    <property type="project" value="TreeGrafter"/>
</dbReference>
<dbReference type="InterPro" id="IPR036774">
    <property type="entry name" value="ERV/ALR_sulphydryl_oxid_sf"/>
</dbReference>
<evidence type="ECO:0000256" key="5">
    <source>
        <dbReference type="ARBA" id="ARBA00022827"/>
    </source>
</evidence>
<evidence type="ECO:0000313" key="15">
    <source>
        <dbReference type="RefSeq" id="XP_030765654.1"/>
    </source>
</evidence>
<dbReference type="Pfam" id="PF00085">
    <property type="entry name" value="Thioredoxin"/>
    <property type="match status" value="1"/>
</dbReference>
<dbReference type="Pfam" id="PF18371">
    <property type="entry name" value="FAD_SOX"/>
    <property type="match status" value="1"/>
</dbReference>
<evidence type="ECO:0000256" key="4">
    <source>
        <dbReference type="ARBA" id="ARBA00022729"/>
    </source>
</evidence>
<dbReference type="GO" id="GO:0016971">
    <property type="term" value="F:flavin-dependent sulfhydryl oxidase activity"/>
    <property type="evidence" value="ECO:0007669"/>
    <property type="project" value="InterPro"/>
</dbReference>
<evidence type="ECO:0000256" key="1">
    <source>
        <dbReference type="ARBA" id="ARBA00001974"/>
    </source>
</evidence>
<comment type="cofactor">
    <cofactor evidence="1 10">
        <name>FAD</name>
        <dbReference type="ChEBI" id="CHEBI:57692"/>
    </cofactor>
</comment>
<keyword evidence="6 10" id="KW-0560">Oxidoreductase</keyword>
<evidence type="ECO:0000256" key="10">
    <source>
        <dbReference type="RuleBase" id="RU371123"/>
    </source>
</evidence>
<keyword evidence="3 10" id="KW-0285">Flavoprotein</keyword>
<evidence type="ECO:0000256" key="8">
    <source>
        <dbReference type="ARBA" id="ARBA00023180"/>
    </source>
</evidence>
<gene>
    <name evidence="15" type="primary">LOC115889730</name>
</gene>
<dbReference type="RefSeq" id="XP_030765654.1">
    <property type="nucleotide sequence ID" value="XM_030909794.1"/>
</dbReference>
<evidence type="ECO:0000256" key="2">
    <source>
        <dbReference type="ARBA" id="ARBA00006041"/>
    </source>
</evidence>
<dbReference type="Pfam" id="PF18108">
    <property type="entry name" value="QSOX_Trx1"/>
    <property type="match status" value="1"/>
</dbReference>
<sequence length="638" mass="72765">MKWTTFYSYFTIFAITLLCLDLCKSASIGKYERFTGEQGLYSQKDDVEILTVDNFKDAIINSNKAWVVEFYNSWCGFCQKFAPSWKEFATDVRGWKDLVVIAAMDCSNEQNHPVCRDYEIMAYPTLRYYPEGFQEEEKNYGFSLDRGVTAKDHRDDLLRKIIKEQVVGRGRHFPNLLPYISSDIEKIFAQSSSDVLYSILIIQEHNSLLGPQIAMDLHKTTNIVTHYSPANNTDLVTSLKTTSYPSIYLIGRDKNVQHVKTLNNDVESLKEAIKDALKQKHIDLLLTAGRQDGIDLYERSQENDALIKKVKKMGDVIFQMDLETALRYSLKREIGGSKEISGEKLEALKKYISVLAKYFPFGRNGKAFLNQIDNYVNSSPTVYGSEFSKLVDSAENENSLVFSSPKHWLGCKGSSGQYRGFPCGMWKLFHYLTVNVADYEQGLRGDNPRLALEAMHGYIKHFFGCADCSKHFQEMAERRKLQNVSSFDDSILWLWMAHNEVNKRLSGDLSEDPEFPKIQFPSQDNCPACHKPDGSWNEPEVLKYLKHMYSSINIRYLGSDTRIIHMGLDGNYNSTQEGLQEEAVQIQARPVRKSLVNGTTDGGDASLAPAKDKTLFMLPLFSVLTILYVKKFILGLNF</sequence>
<dbReference type="GO" id="GO:0003756">
    <property type="term" value="F:protein disulfide isomerase activity"/>
    <property type="evidence" value="ECO:0007669"/>
    <property type="project" value="TreeGrafter"/>
</dbReference>
<dbReference type="Gene3D" id="3.40.30.10">
    <property type="entry name" value="Glutaredoxin"/>
    <property type="match status" value="2"/>
</dbReference>
<feature type="domain" description="Thioredoxin" evidence="13">
    <location>
        <begin position="20"/>
        <end position="167"/>
    </location>
</feature>
<dbReference type="FunFam" id="3.40.30.10:FF:000073">
    <property type="entry name" value="Sulfhydryl oxidase"/>
    <property type="match status" value="1"/>
</dbReference>
<dbReference type="SUPFAM" id="SSF69000">
    <property type="entry name" value="FAD-dependent thiol oxidase"/>
    <property type="match status" value="1"/>
</dbReference>
<dbReference type="KEGG" id="soy:115889730"/>
<dbReference type="InParanoid" id="A0A6J2YQU8"/>
<dbReference type="PANTHER" id="PTHR22897:SF8">
    <property type="entry name" value="SULFHYDRYL OXIDASE"/>
    <property type="match status" value="1"/>
</dbReference>
<evidence type="ECO:0000256" key="3">
    <source>
        <dbReference type="ARBA" id="ARBA00022630"/>
    </source>
</evidence>
<keyword evidence="8" id="KW-0325">Glycoprotein</keyword>
<feature type="chain" id="PRO_5026921356" description="Sulfhydryl oxidase" evidence="11">
    <location>
        <begin position="26"/>
        <end position="638"/>
    </location>
</feature>
<feature type="domain" description="ERV/ALR sulfhydryl oxidase" evidence="12">
    <location>
        <begin position="414"/>
        <end position="519"/>
    </location>
</feature>
<evidence type="ECO:0000313" key="14">
    <source>
        <dbReference type="Proteomes" id="UP000504635"/>
    </source>
</evidence>
<dbReference type="GeneID" id="115889730"/>
<dbReference type="FunFam" id="1.20.120.310:FF:000001">
    <property type="entry name" value="Sulfhydryl oxidase"/>
    <property type="match status" value="1"/>
</dbReference>
<dbReference type="InterPro" id="IPR041269">
    <property type="entry name" value="QSOX_Trx1"/>
</dbReference>
<feature type="signal peptide" evidence="11">
    <location>
        <begin position="1"/>
        <end position="25"/>
    </location>
</feature>
<dbReference type="InterPro" id="IPR017905">
    <property type="entry name" value="ERV/ALR_sulphydryl_oxidase"/>
</dbReference>
<dbReference type="PROSITE" id="PS51352">
    <property type="entry name" value="THIOREDOXIN_2"/>
    <property type="match status" value="1"/>
</dbReference>
<keyword evidence="4 11" id="KW-0732">Signal</keyword>
<keyword evidence="14" id="KW-1185">Reference proteome</keyword>
<dbReference type="EC" id="1.8.3.2" evidence="10"/>